<name>A0A1S6HNF0_9GAMM</name>
<organism evidence="3 4">
    <name type="scientific">Shewanella psychrophila</name>
    <dbReference type="NCBI Taxonomy" id="225848"/>
    <lineage>
        <taxon>Bacteria</taxon>
        <taxon>Pseudomonadati</taxon>
        <taxon>Pseudomonadota</taxon>
        <taxon>Gammaproteobacteria</taxon>
        <taxon>Alteromonadales</taxon>
        <taxon>Shewanellaceae</taxon>
        <taxon>Shewanella</taxon>
    </lineage>
</organism>
<dbReference type="PANTHER" id="PTHR14136">
    <property type="entry name" value="BTB_POZ DOMAIN-CONTAINING PROTEIN KCTD9"/>
    <property type="match status" value="1"/>
</dbReference>
<proteinExistence type="predicted"/>
<dbReference type="KEGG" id="spsw:Sps_01877"/>
<feature type="region of interest" description="Disordered" evidence="1">
    <location>
        <begin position="552"/>
        <end position="610"/>
    </location>
</feature>
<feature type="region of interest" description="Disordered" evidence="1">
    <location>
        <begin position="631"/>
        <end position="668"/>
    </location>
</feature>
<dbReference type="EMBL" id="CP014782">
    <property type="protein sequence ID" value="AQS37040.1"/>
    <property type="molecule type" value="Genomic_DNA"/>
</dbReference>
<dbReference type="RefSeq" id="WP_077752260.1">
    <property type="nucleotide sequence ID" value="NZ_CP014782.1"/>
</dbReference>
<evidence type="ECO:0000313" key="3">
    <source>
        <dbReference type="EMBL" id="AQS37040.1"/>
    </source>
</evidence>
<feature type="signal peptide" evidence="2">
    <location>
        <begin position="1"/>
        <end position="26"/>
    </location>
</feature>
<dbReference type="Gene3D" id="2.160.20.80">
    <property type="entry name" value="E3 ubiquitin-protein ligase SopA"/>
    <property type="match status" value="2"/>
</dbReference>
<dbReference type="PANTHER" id="PTHR14136:SF17">
    <property type="entry name" value="BTB_POZ DOMAIN-CONTAINING PROTEIN KCTD9"/>
    <property type="match status" value="1"/>
</dbReference>
<dbReference type="STRING" id="225848.Sps_01877"/>
<dbReference type="SUPFAM" id="SSF141571">
    <property type="entry name" value="Pentapeptide repeat-like"/>
    <property type="match status" value="1"/>
</dbReference>
<evidence type="ECO:0000256" key="2">
    <source>
        <dbReference type="SAM" id="SignalP"/>
    </source>
</evidence>
<protein>
    <submittedName>
        <fullName evidence="3">Pentapeptide repeat protein</fullName>
    </submittedName>
</protein>
<evidence type="ECO:0000313" key="4">
    <source>
        <dbReference type="Proteomes" id="UP000189545"/>
    </source>
</evidence>
<keyword evidence="2" id="KW-0732">Signal</keyword>
<feature type="compositionally biased region" description="Gly residues" evidence="1">
    <location>
        <begin position="593"/>
        <end position="602"/>
    </location>
</feature>
<gene>
    <name evidence="3" type="ORF">Sps_01877</name>
</gene>
<feature type="chain" id="PRO_5012119607" evidence="2">
    <location>
        <begin position="27"/>
        <end position="681"/>
    </location>
</feature>
<dbReference type="InterPro" id="IPR051082">
    <property type="entry name" value="Pentapeptide-BTB/POZ_domain"/>
</dbReference>
<dbReference type="AlphaFoldDB" id="A0A1S6HNF0"/>
<accession>A0A1S6HNF0</accession>
<keyword evidence="4" id="KW-1185">Reference proteome</keyword>
<dbReference type="Proteomes" id="UP000189545">
    <property type="component" value="Chromosome"/>
</dbReference>
<dbReference type="Pfam" id="PF00805">
    <property type="entry name" value="Pentapeptide"/>
    <property type="match status" value="2"/>
</dbReference>
<feature type="compositionally biased region" description="Gly residues" evidence="1">
    <location>
        <begin position="560"/>
        <end position="581"/>
    </location>
</feature>
<dbReference type="InterPro" id="IPR001646">
    <property type="entry name" value="5peptide_repeat"/>
</dbReference>
<sequence length="681" mass="68923">MQTINDYHSKFNVLLALTFSLSFVTACDSNDNDTQIQSDLLTEKDFANNSRLRANPEQGTVALFLEPPSATVVGDSNGESGSDLIPYHYSRPLKHTFCYEDGNSNSNHSMVLNNRSGDEVLSITANDECVSAVIPAGEYQLVLTHGQHVDSTDTTFLVTTPDSGSLSEVNSVNYSIVSKLLTTIGNALISPAYADTADDNVTTLISTNACKNCDLSGADLDNATLTFADLSGADLSDAILTNVDLFESTLTGTNFSGADMSNGDFRGSEMTYADLSNANLNGASFSSAQLSPADLDKAAVTDTDFDNANLVGATWIDGGICDITSVGFCNSTAVAESDPCDSVKQDVTDDGNTVYKCLLPAVDKEVCTTEYGGVDGATPIISCEAKDTSELVTSVNLVDIFSQVSSSFDTTLDNDTPMAILAWGGEGGIGSSGGLWTSGGDGGKSGFASTVTTLSHFLDDYGQTSFNFFIGENGTLSNVYGDGGSSTLVMIAESSPASLEDDVILIAGGGGGGDSSGWLNDGTDGGEGGVAASSIIGHGTIGVGQAIISVSDGGSTDEWGNGGNGANDGKDGIGGQGGQGYLGLNSEWVNGDPGVGSDGRGGNADDSFSASGGGGGGGGYGGGGAGDDGAGAGGGSWSIIPATTCNSAPTQDTAPSNPGSSGDDFGSKNGAVEVWIFPKGC</sequence>
<dbReference type="OrthoDB" id="7872756at2"/>
<feature type="compositionally biased region" description="Polar residues" evidence="1">
    <location>
        <begin position="641"/>
        <end position="660"/>
    </location>
</feature>
<evidence type="ECO:0000256" key="1">
    <source>
        <dbReference type="SAM" id="MobiDB-lite"/>
    </source>
</evidence>
<reference evidence="3 4" key="1">
    <citation type="submission" date="2016-03" db="EMBL/GenBank/DDBJ databases">
        <title>Complete genome sequence of Shewanella psychrophila WP2, a deep sea bacterium isolated from west Pacific sediment.</title>
        <authorList>
            <person name="Xu G."/>
            <person name="Jian H."/>
        </authorList>
    </citation>
    <scope>NUCLEOTIDE SEQUENCE [LARGE SCALE GENOMIC DNA]</scope>
    <source>
        <strain evidence="3 4">WP2</strain>
    </source>
</reference>